<keyword evidence="5" id="KW-1185">Reference proteome</keyword>
<evidence type="ECO:0000259" key="3">
    <source>
        <dbReference type="PROSITE" id="PS50125"/>
    </source>
</evidence>
<protein>
    <recommendedName>
        <fullName evidence="3">Guanylate cyclase domain-containing protein</fullName>
    </recommendedName>
</protein>
<evidence type="ECO:0000313" key="5">
    <source>
        <dbReference type="Proteomes" id="UP001500221"/>
    </source>
</evidence>
<sequence>MDDDVVAFTPADVEALRHARALVVLGILGPDRQAALVRTWGRSFARLAEWQTGLLADVAADSDSGSDPGSGSANDQAASGLAGLTDEVLPRVEALQTYVWRRHLAGAAARQLALGEHGGESAPLTVGFVDIVGYTSRSRTLDEAELVAWVERFEATVTGLLTEAGGQVIKNIGDEVLLTADDPTAVADVLLELVRRGADDDDPFPGVRAGLAHGEVVRRLGDVFGPTVNLAARLTSAARPGTVLVDRGVHDALREQRPDDLVLRRVRRLSLKGFDRVEAWALRPAD</sequence>
<dbReference type="SUPFAM" id="SSF55073">
    <property type="entry name" value="Nucleotide cyclase"/>
    <property type="match status" value="1"/>
</dbReference>
<dbReference type="CDD" id="cd07302">
    <property type="entry name" value="CHD"/>
    <property type="match status" value="1"/>
</dbReference>
<dbReference type="EMBL" id="BAABKG010000001">
    <property type="protein sequence ID" value="GAA5140772.1"/>
    <property type="molecule type" value="Genomic_DNA"/>
</dbReference>
<gene>
    <name evidence="4" type="ORF">GCM10023340_01450</name>
</gene>
<dbReference type="RefSeq" id="WP_345453312.1">
    <property type="nucleotide sequence ID" value="NZ_BAABKG010000001.1"/>
</dbReference>
<dbReference type="PROSITE" id="PS50125">
    <property type="entry name" value="GUANYLATE_CYCLASE_2"/>
    <property type="match status" value="1"/>
</dbReference>
<evidence type="ECO:0000256" key="1">
    <source>
        <dbReference type="ARBA" id="ARBA00005381"/>
    </source>
</evidence>
<dbReference type="PANTHER" id="PTHR43081:SF19">
    <property type="entry name" value="PH-SENSITIVE ADENYLATE CYCLASE RV1264"/>
    <property type="match status" value="1"/>
</dbReference>
<feature type="region of interest" description="Disordered" evidence="2">
    <location>
        <begin position="59"/>
        <end position="78"/>
    </location>
</feature>
<dbReference type="Pfam" id="PF00211">
    <property type="entry name" value="Guanylate_cyc"/>
    <property type="match status" value="1"/>
</dbReference>
<reference evidence="5" key="1">
    <citation type="journal article" date="2019" name="Int. J. Syst. Evol. Microbiol.">
        <title>The Global Catalogue of Microorganisms (GCM) 10K type strain sequencing project: providing services to taxonomists for standard genome sequencing and annotation.</title>
        <authorList>
            <consortium name="The Broad Institute Genomics Platform"/>
            <consortium name="The Broad Institute Genome Sequencing Center for Infectious Disease"/>
            <person name="Wu L."/>
            <person name="Ma J."/>
        </authorList>
    </citation>
    <scope>NUCLEOTIDE SEQUENCE [LARGE SCALE GENOMIC DNA]</scope>
    <source>
        <strain evidence="5">JCM 18459</strain>
    </source>
</reference>
<feature type="compositionally biased region" description="Low complexity" evidence="2">
    <location>
        <begin position="59"/>
        <end position="73"/>
    </location>
</feature>
<dbReference type="Gene3D" id="3.30.70.1230">
    <property type="entry name" value="Nucleotide cyclase"/>
    <property type="match status" value="1"/>
</dbReference>
<dbReference type="Proteomes" id="UP001500221">
    <property type="component" value="Unassembled WGS sequence"/>
</dbReference>
<organism evidence="4 5">
    <name type="scientific">Nocardioides marinquilinus</name>
    <dbReference type="NCBI Taxonomy" id="1210400"/>
    <lineage>
        <taxon>Bacteria</taxon>
        <taxon>Bacillati</taxon>
        <taxon>Actinomycetota</taxon>
        <taxon>Actinomycetes</taxon>
        <taxon>Propionibacteriales</taxon>
        <taxon>Nocardioidaceae</taxon>
        <taxon>Nocardioides</taxon>
    </lineage>
</organism>
<feature type="domain" description="Guanylate cyclase" evidence="3">
    <location>
        <begin position="125"/>
        <end position="235"/>
    </location>
</feature>
<dbReference type="PANTHER" id="PTHR43081">
    <property type="entry name" value="ADENYLATE CYCLASE, TERMINAL-DIFFERENTIATION SPECIFIC-RELATED"/>
    <property type="match status" value="1"/>
</dbReference>
<comment type="similarity">
    <text evidence="1">Belongs to the adenylyl cyclase class-3 family.</text>
</comment>
<evidence type="ECO:0000256" key="2">
    <source>
        <dbReference type="SAM" id="MobiDB-lite"/>
    </source>
</evidence>
<name>A0ABP9P805_9ACTN</name>
<evidence type="ECO:0000313" key="4">
    <source>
        <dbReference type="EMBL" id="GAA5140772.1"/>
    </source>
</evidence>
<comment type="caution">
    <text evidence="4">The sequence shown here is derived from an EMBL/GenBank/DDBJ whole genome shotgun (WGS) entry which is preliminary data.</text>
</comment>
<dbReference type="InterPro" id="IPR029787">
    <property type="entry name" value="Nucleotide_cyclase"/>
</dbReference>
<dbReference type="InterPro" id="IPR050697">
    <property type="entry name" value="Adenylyl/Guanylyl_Cyclase_3/4"/>
</dbReference>
<accession>A0ABP9P805</accession>
<dbReference type="InterPro" id="IPR001054">
    <property type="entry name" value="A/G_cyclase"/>
</dbReference>
<proteinExistence type="inferred from homology"/>